<keyword evidence="2" id="KW-1185">Reference proteome</keyword>
<organism evidence="1 2">
    <name type="scientific">Vermiconidia calcicola</name>
    <dbReference type="NCBI Taxonomy" id="1690605"/>
    <lineage>
        <taxon>Eukaryota</taxon>
        <taxon>Fungi</taxon>
        <taxon>Dikarya</taxon>
        <taxon>Ascomycota</taxon>
        <taxon>Pezizomycotina</taxon>
        <taxon>Dothideomycetes</taxon>
        <taxon>Dothideomycetidae</taxon>
        <taxon>Mycosphaerellales</taxon>
        <taxon>Extremaceae</taxon>
        <taxon>Vermiconidia</taxon>
    </lineage>
</organism>
<dbReference type="Proteomes" id="UP001281147">
    <property type="component" value="Unassembled WGS sequence"/>
</dbReference>
<name>A0ACC3NI61_9PEZI</name>
<accession>A0ACC3NI61</accession>
<comment type="caution">
    <text evidence="1">The sequence shown here is derived from an EMBL/GenBank/DDBJ whole genome shotgun (WGS) entry which is preliminary data.</text>
</comment>
<evidence type="ECO:0000313" key="2">
    <source>
        <dbReference type="Proteomes" id="UP001281147"/>
    </source>
</evidence>
<reference evidence="1" key="1">
    <citation type="submission" date="2023-07" db="EMBL/GenBank/DDBJ databases">
        <title>Black Yeasts Isolated from many extreme environments.</title>
        <authorList>
            <person name="Coleine C."/>
            <person name="Stajich J.E."/>
            <person name="Selbmann L."/>
        </authorList>
    </citation>
    <scope>NUCLEOTIDE SEQUENCE</scope>
    <source>
        <strain evidence="1">CCFEE 5714</strain>
    </source>
</reference>
<protein>
    <submittedName>
        <fullName evidence="1">Uncharacterized protein</fullName>
    </submittedName>
</protein>
<sequence length="132" mass="15000">MCSSSKHPLSDRRLFHSLPRDLPISILTVNPDRLTRRLEEINTIVADLAVKGGSWFSSGFDLQAEGSDVRDWNAVSGESADILKELLKLGRQRAFQMSFYWRRNQAMIRLNHAAENSKRVLPQLHSLRTALA</sequence>
<evidence type="ECO:0000313" key="1">
    <source>
        <dbReference type="EMBL" id="KAK3717463.1"/>
    </source>
</evidence>
<proteinExistence type="predicted"/>
<gene>
    <name evidence="1" type="ORF">LTR37_005853</name>
</gene>
<dbReference type="EMBL" id="JAUTXU010000037">
    <property type="protein sequence ID" value="KAK3717463.1"/>
    <property type="molecule type" value="Genomic_DNA"/>
</dbReference>